<dbReference type="InterPro" id="IPR010908">
    <property type="entry name" value="Longin_dom"/>
</dbReference>
<feature type="domain" description="Longin" evidence="10">
    <location>
        <begin position="8"/>
        <end position="127"/>
    </location>
</feature>
<proteinExistence type="inferred from homology"/>
<dbReference type="Ensembl" id="ENSVURT00010003578.1">
    <property type="protein sequence ID" value="ENSVURP00010003161.1"/>
    <property type="gene ID" value="ENSVURG00010002526.1"/>
</dbReference>
<dbReference type="Proteomes" id="UP000314987">
    <property type="component" value="Unassembled WGS sequence"/>
</dbReference>
<evidence type="ECO:0000256" key="9">
    <source>
        <dbReference type="ARBA" id="ARBA00046278"/>
    </source>
</evidence>
<dbReference type="GO" id="GO:0005484">
    <property type="term" value="F:SNAP receptor activity"/>
    <property type="evidence" value="ECO:0007669"/>
    <property type="project" value="TreeGrafter"/>
</dbReference>
<protein>
    <recommendedName>
        <fullName evidence="8">Synaptobrevin homolog YKT6</fullName>
    </recommendedName>
</protein>
<keyword evidence="2" id="KW-0488">Methylation</keyword>
<evidence type="ECO:0000256" key="5">
    <source>
        <dbReference type="ARBA" id="ARBA00023139"/>
    </source>
</evidence>
<sequence>MKLYSLSVLYKGDSKAILLKAAYDVSSFSFFQRSSVQEFMTFTSQLIVERSEKGSRASVKEQEYLCHVYVRNDGLAGVVIADNEYPSRVAFTLLEKVLDEFSKQVDKIDWPVGSPATIHYTALDSYLSRYQNPREADPMTKVQAELDETKIILARKQNSCCEIM</sequence>
<evidence type="ECO:0000256" key="3">
    <source>
        <dbReference type="ARBA" id="ARBA00022927"/>
    </source>
</evidence>
<dbReference type="SUPFAM" id="SSF64356">
    <property type="entry name" value="SNARE-like"/>
    <property type="match status" value="1"/>
</dbReference>
<dbReference type="InterPro" id="IPR011012">
    <property type="entry name" value="Longin-like_dom_sf"/>
</dbReference>
<evidence type="ECO:0000256" key="8">
    <source>
        <dbReference type="ARBA" id="ARBA00026133"/>
    </source>
</evidence>
<name>A0A4X2JZG2_VOMUR</name>
<evidence type="ECO:0000256" key="4">
    <source>
        <dbReference type="ARBA" id="ARBA00023136"/>
    </source>
</evidence>
<dbReference type="PANTHER" id="PTHR45806:SF1">
    <property type="entry name" value="SYNAPTOBREVIN HOMOLOG YKT6"/>
    <property type="match status" value="1"/>
</dbReference>
<dbReference type="AlphaFoldDB" id="A0A4X2JZG2"/>
<reference evidence="11" key="2">
    <citation type="submission" date="2025-08" db="UniProtKB">
        <authorList>
            <consortium name="Ensembl"/>
        </authorList>
    </citation>
    <scope>IDENTIFICATION</scope>
</reference>
<evidence type="ECO:0000313" key="12">
    <source>
        <dbReference type="Proteomes" id="UP000314987"/>
    </source>
</evidence>
<dbReference type="Gene3D" id="3.30.450.50">
    <property type="entry name" value="Longin domain"/>
    <property type="match status" value="1"/>
</dbReference>
<dbReference type="GO" id="GO:0005794">
    <property type="term" value="C:Golgi apparatus"/>
    <property type="evidence" value="ECO:0007669"/>
    <property type="project" value="TreeGrafter"/>
</dbReference>
<dbReference type="GO" id="GO:0015031">
    <property type="term" value="P:protein transport"/>
    <property type="evidence" value="ECO:0007669"/>
    <property type="project" value="UniProtKB-KW"/>
</dbReference>
<dbReference type="GeneTree" id="ENSGT00390000015164"/>
<evidence type="ECO:0000256" key="7">
    <source>
        <dbReference type="ARBA" id="ARBA00023289"/>
    </source>
</evidence>
<keyword evidence="7" id="KW-0636">Prenylation</keyword>
<dbReference type="PANTHER" id="PTHR45806">
    <property type="entry name" value="SYNAPTOBREVIN HOMOLOG YKT6"/>
    <property type="match status" value="1"/>
</dbReference>
<reference evidence="12" key="1">
    <citation type="submission" date="2018-12" db="EMBL/GenBank/DDBJ databases">
        <authorList>
            <person name="Yazar S."/>
        </authorList>
    </citation>
    <scope>NUCLEOTIDE SEQUENCE [LARGE SCALE GENOMIC DNA]</scope>
</reference>
<reference evidence="11" key="3">
    <citation type="submission" date="2025-09" db="UniProtKB">
        <authorList>
            <consortium name="Ensembl"/>
        </authorList>
    </citation>
    <scope>IDENTIFICATION</scope>
</reference>
<keyword evidence="3" id="KW-0813">Transport</keyword>
<accession>A0A4X2JZG2</accession>
<keyword evidence="12" id="KW-1185">Reference proteome</keyword>
<evidence type="ECO:0000259" key="10">
    <source>
        <dbReference type="PROSITE" id="PS50859"/>
    </source>
</evidence>
<dbReference type="SMART" id="SM01270">
    <property type="entry name" value="Longin"/>
    <property type="match status" value="1"/>
</dbReference>
<evidence type="ECO:0000256" key="2">
    <source>
        <dbReference type="ARBA" id="ARBA00022481"/>
    </source>
</evidence>
<dbReference type="GO" id="GO:0006888">
    <property type="term" value="P:endoplasmic reticulum to Golgi vesicle-mediated transport"/>
    <property type="evidence" value="ECO:0007669"/>
    <property type="project" value="TreeGrafter"/>
</dbReference>
<comment type="subcellular location">
    <subcellularLocation>
        <location evidence="9">Endomembrane system</location>
        <topology evidence="9">Lipid-anchor</topology>
        <orientation evidence="9">Cytoplasmic side</orientation>
    </subcellularLocation>
</comment>
<dbReference type="PROSITE" id="PS50859">
    <property type="entry name" value="LONGIN"/>
    <property type="match status" value="1"/>
</dbReference>
<dbReference type="FunFam" id="3.30.450.50:FF:000013">
    <property type="entry name" value="Synaptobrevin homolog YKT6"/>
    <property type="match status" value="1"/>
</dbReference>
<comment type="similarity">
    <text evidence="1">Belongs to the synaptobrevin family.</text>
</comment>
<keyword evidence="6" id="KW-0449">Lipoprotein</keyword>
<gene>
    <name evidence="11" type="primary">YKT6</name>
</gene>
<evidence type="ECO:0000256" key="6">
    <source>
        <dbReference type="ARBA" id="ARBA00023288"/>
    </source>
</evidence>
<dbReference type="Pfam" id="PF13774">
    <property type="entry name" value="Longin"/>
    <property type="match status" value="1"/>
</dbReference>
<keyword evidence="5" id="KW-0564">Palmitate</keyword>
<evidence type="ECO:0000313" key="11">
    <source>
        <dbReference type="Ensembl" id="ENSVURP00010003161.1"/>
    </source>
</evidence>
<keyword evidence="4" id="KW-0472">Membrane</keyword>
<keyword evidence="3" id="KW-0653">Protein transport</keyword>
<dbReference type="CDD" id="cd14824">
    <property type="entry name" value="Longin"/>
    <property type="match status" value="1"/>
</dbReference>
<evidence type="ECO:0000256" key="1">
    <source>
        <dbReference type="ARBA" id="ARBA00008025"/>
    </source>
</evidence>
<organism evidence="11 12">
    <name type="scientific">Vombatus ursinus</name>
    <name type="common">Common wombat</name>
    <dbReference type="NCBI Taxonomy" id="29139"/>
    <lineage>
        <taxon>Eukaryota</taxon>
        <taxon>Metazoa</taxon>
        <taxon>Chordata</taxon>
        <taxon>Craniata</taxon>
        <taxon>Vertebrata</taxon>
        <taxon>Euteleostomi</taxon>
        <taxon>Mammalia</taxon>
        <taxon>Metatheria</taxon>
        <taxon>Diprotodontia</taxon>
        <taxon>Vombatidae</taxon>
        <taxon>Vombatus</taxon>
    </lineage>
</organism>